<dbReference type="OrthoDB" id="832722at2"/>
<dbReference type="PANTHER" id="PTHR12526">
    <property type="entry name" value="GLYCOSYLTRANSFERASE"/>
    <property type="match status" value="1"/>
</dbReference>
<organism evidence="2 3">
    <name type="scientific">Seonamhaeicola maritimus</name>
    <dbReference type="NCBI Taxonomy" id="2591822"/>
    <lineage>
        <taxon>Bacteria</taxon>
        <taxon>Pseudomonadati</taxon>
        <taxon>Bacteroidota</taxon>
        <taxon>Flavobacteriia</taxon>
        <taxon>Flavobacteriales</taxon>
        <taxon>Flavobacteriaceae</taxon>
    </lineage>
</organism>
<feature type="domain" description="Glycosyl transferase family 1" evidence="1">
    <location>
        <begin position="212"/>
        <end position="365"/>
    </location>
</feature>
<accession>A0A5C7GKX9</accession>
<dbReference type="InterPro" id="IPR001296">
    <property type="entry name" value="Glyco_trans_1"/>
</dbReference>
<dbReference type="Proteomes" id="UP000321080">
    <property type="component" value="Unassembled WGS sequence"/>
</dbReference>
<dbReference type="SUPFAM" id="SSF53756">
    <property type="entry name" value="UDP-Glycosyltransferase/glycogen phosphorylase"/>
    <property type="match status" value="1"/>
</dbReference>
<dbReference type="AlphaFoldDB" id="A0A5C7GKX9"/>
<dbReference type="Gene3D" id="3.40.50.2000">
    <property type="entry name" value="Glycogen Phosphorylase B"/>
    <property type="match status" value="2"/>
</dbReference>
<dbReference type="PANTHER" id="PTHR12526:SF630">
    <property type="entry name" value="GLYCOSYLTRANSFERASE"/>
    <property type="match status" value="1"/>
</dbReference>
<reference evidence="2 3" key="1">
    <citation type="submission" date="2019-08" db="EMBL/GenBank/DDBJ databases">
        <title>Seonamhaeicola sediminis sp. nov., isolated from marine sediment.</title>
        <authorList>
            <person name="Cao W.R."/>
        </authorList>
    </citation>
    <scope>NUCLEOTIDE SEQUENCE [LARGE SCALE GENOMIC DNA]</scope>
    <source>
        <strain evidence="2 3">1505</strain>
    </source>
</reference>
<dbReference type="GO" id="GO:0016757">
    <property type="term" value="F:glycosyltransferase activity"/>
    <property type="evidence" value="ECO:0007669"/>
    <property type="project" value="InterPro"/>
</dbReference>
<dbReference type="RefSeq" id="WP_147766356.1">
    <property type="nucleotide sequence ID" value="NZ_VRKQ01000008.1"/>
</dbReference>
<protein>
    <submittedName>
        <fullName evidence="2">Glycosyltransferase family 4 protein</fullName>
    </submittedName>
</protein>
<keyword evidence="3" id="KW-1185">Reference proteome</keyword>
<keyword evidence="2" id="KW-0808">Transferase</keyword>
<dbReference type="CDD" id="cd03801">
    <property type="entry name" value="GT4_PimA-like"/>
    <property type="match status" value="1"/>
</dbReference>
<comment type="caution">
    <text evidence="2">The sequence shown here is derived from an EMBL/GenBank/DDBJ whole genome shotgun (WGS) entry which is preliminary data.</text>
</comment>
<name>A0A5C7GKX9_9FLAO</name>
<evidence type="ECO:0000259" key="1">
    <source>
        <dbReference type="Pfam" id="PF00534"/>
    </source>
</evidence>
<sequence>MNIGIVLSKTPSYSETFFISKIKGLQNHGFDVTLFVQDKTNDFSLCYVRKAPKVFNRNPPLQIITFLVMFFKILPFWSRIIRFINLEVAANRSWFRIIKNIYNNAHILRADLDWVHFGFTTLSLNSEHVAKAIGAKMAVSFRGFDLDLYPLKHPHCYDILWKQVDRVHSISKYLLNKALVLGLPDTIPYDIITPAVKIKKKSSPRDSHAILKFVTVARLHWIKGLSETLEALRMLKSRDVKFKYIIIGQGDEYEALKFAISQLNLEWDVELLGRKSHEETLYIIEDADIYLQYSYSEGFCNAVLEAQACGVLCVVSDGGGLNENIIHEETGWIVPKRRPELLADRMYQVVKLPANKKYEIRYNAFQRVENSFTLEKQSEAFLNFYNEHIN</sequence>
<proteinExistence type="predicted"/>
<gene>
    <name evidence="2" type="ORF">FUA22_03010</name>
</gene>
<dbReference type="EMBL" id="VRKQ01000008">
    <property type="protein sequence ID" value="TXG38875.1"/>
    <property type="molecule type" value="Genomic_DNA"/>
</dbReference>
<dbReference type="Pfam" id="PF00534">
    <property type="entry name" value="Glycos_transf_1"/>
    <property type="match status" value="1"/>
</dbReference>
<evidence type="ECO:0000313" key="2">
    <source>
        <dbReference type="EMBL" id="TXG38875.1"/>
    </source>
</evidence>
<evidence type="ECO:0000313" key="3">
    <source>
        <dbReference type="Proteomes" id="UP000321080"/>
    </source>
</evidence>